<comment type="caution">
    <text evidence="1">The sequence shown here is derived from an EMBL/GenBank/DDBJ whole genome shotgun (WGS) entry which is preliminary data.</text>
</comment>
<sequence>MSLRKFPVTAPDGTEFRVEIEEIDDYFHGRIAQVSLHIPVKRRKFQRMFTKVFRSIVDYDHMEPDYVRMATQTLTEYSDRERKKAEDEARRKAAAKRFAEWDGTL</sequence>
<evidence type="ECO:0000313" key="2">
    <source>
        <dbReference type="Proteomes" id="UP000480151"/>
    </source>
</evidence>
<evidence type="ECO:0000313" key="1">
    <source>
        <dbReference type="EMBL" id="NGM81266.1"/>
    </source>
</evidence>
<name>A0A6M1PDJ3_9BACL</name>
<dbReference type="RefSeq" id="WP_165093925.1">
    <property type="nucleotide sequence ID" value="NZ_JAAKGU010000001.1"/>
</dbReference>
<keyword evidence="2" id="KW-1185">Reference proteome</keyword>
<proteinExistence type="predicted"/>
<gene>
    <name evidence="1" type="ORF">G5B47_02435</name>
</gene>
<dbReference type="Proteomes" id="UP000480151">
    <property type="component" value="Unassembled WGS sequence"/>
</dbReference>
<accession>A0A6M1PDJ3</accession>
<protein>
    <submittedName>
        <fullName evidence="1">Uncharacterized protein</fullName>
    </submittedName>
</protein>
<organism evidence="1 2">
    <name type="scientific">Paenibacillus apii</name>
    <dbReference type="NCBI Taxonomy" id="1850370"/>
    <lineage>
        <taxon>Bacteria</taxon>
        <taxon>Bacillati</taxon>
        <taxon>Bacillota</taxon>
        <taxon>Bacilli</taxon>
        <taxon>Bacillales</taxon>
        <taxon>Paenibacillaceae</taxon>
        <taxon>Paenibacillus</taxon>
    </lineage>
</organism>
<dbReference type="EMBL" id="JAAKGU010000001">
    <property type="protein sequence ID" value="NGM81266.1"/>
    <property type="molecule type" value="Genomic_DNA"/>
</dbReference>
<reference evidence="1 2" key="1">
    <citation type="submission" date="2020-02" db="EMBL/GenBank/DDBJ databases">
        <authorList>
            <person name="Gao J."/>
            <person name="Sun J."/>
        </authorList>
    </citation>
    <scope>NUCLEOTIDE SEQUENCE [LARGE SCALE GENOMIC DNA]</scope>
    <source>
        <strain evidence="1 2">7124</strain>
    </source>
</reference>
<dbReference type="AlphaFoldDB" id="A0A6M1PDJ3"/>